<evidence type="ECO:0000313" key="4">
    <source>
        <dbReference type="Proteomes" id="UP000284379"/>
    </source>
</evidence>
<evidence type="ECO:0000313" key="3">
    <source>
        <dbReference type="EMBL" id="RHB35077.1"/>
    </source>
</evidence>
<feature type="transmembrane region" description="Helical" evidence="1">
    <location>
        <begin position="21"/>
        <end position="40"/>
    </location>
</feature>
<proteinExistence type="predicted"/>
<dbReference type="RefSeq" id="WP_002559952.1">
    <property type="nucleotide sequence ID" value="NZ_CABJFV010000007.1"/>
</dbReference>
<keyword evidence="1" id="KW-0472">Membrane</keyword>
<dbReference type="Pfam" id="PF04015">
    <property type="entry name" value="DUF362"/>
    <property type="match status" value="1"/>
</dbReference>
<evidence type="ECO:0000259" key="2">
    <source>
        <dbReference type="Pfam" id="PF04015"/>
    </source>
</evidence>
<dbReference type="InterPro" id="IPR007160">
    <property type="entry name" value="DUF362"/>
</dbReference>
<evidence type="ECO:0000256" key="1">
    <source>
        <dbReference type="SAM" id="Phobius"/>
    </source>
</evidence>
<dbReference type="EMBL" id="QSGO01000007">
    <property type="protein sequence ID" value="RHB35077.1"/>
    <property type="molecule type" value="Genomic_DNA"/>
</dbReference>
<keyword evidence="1" id="KW-0812">Transmembrane</keyword>
<accession>A0A413VN76</accession>
<keyword evidence="1" id="KW-1133">Transmembrane helix</keyword>
<name>A0A413VN76_9BACE</name>
<dbReference type="AlphaFoldDB" id="A0A413VN76"/>
<feature type="transmembrane region" description="Helical" evidence="1">
    <location>
        <begin position="60"/>
        <end position="78"/>
    </location>
</feature>
<comment type="caution">
    <text evidence="3">The sequence shown here is derived from an EMBL/GenBank/DDBJ whole genome shotgun (WGS) entry which is preliminary data.</text>
</comment>
<sequence length="524" mass="59176">MIKKIYLYFRQKVESCNRARWYHIFLFWGLGISSTVWFLVRVVPKPSRATYPCMQAAAPMMSAFVVYLLSFTGAWFSYRKMKQALRARHYLYTTLFFFLLIFFGGMMAIENSGEMLAQIVLPVSEPKMAWGKNNPVGTAKGIYPGRVVWSHAPGAATWEKGTGFWYEDHYTNQSDADWLVVQSLLSLTGEKSEKKAWNALFAYFNREHGKGGKGYRKGEKIAIKINQNNTFSHDDSEELNASPHLVLSLLRSLIYEGGIPQQQITVFDASRFITHTLFEKCNTEFPDVTYLDNEGGNGRVKSTYISDAIPYSVDNGKLARGLACCAIEADYLINMALLKGHGGQGVTLCAKNWYGVTDIDRNFRKNQHNNFNQDRGGRPRYMTFTDYIAHKDLGQKTMLFLIDGLYGSEKVNGAPSGKWKMEPFGGNWPCSLFASQDPVAIDAVGIDFLSTEFPRMADVNYCDMYLVEAALANNPLSGTFYDPEQDGTGVHSLGVLEHWNNPTDKQYSRNLGQKSGIELVYKKK</sequence>
<feature type="domain" description="DUF362" evidence="2">
    <location>
        <begin position="221"/>
        <end position="447"/>
    </location>
</feature>
<organism evidence="3 4">
    <name type="scientific">Bacteroides nordii</name>
    <dbReference type="NCBI Taxonomy" id="291645"/>
    <lineage>
        <taxon>Bacteria</taxon>
        <taxon>Pseudomonadati</taxon>
        <taxon>Bacteroidota</taxon>
        <taxon>Bacteroidia</taxon>
        <taxon>Bacteroidales</taxon>
        <taxon>Bacteroidaceae</taxon>
        <taxon>Bacteroides</taxon>
    </lineage>
</organism>
<feature type="transmembrane region" description="Helical" evidence="1">
    <location>
        <begin position="90"/>
        <end position="109"/>
    </location>
</feature>
<dbReference type="Proteomes" id="UP000284379">
    <property type="component" value="Unassembled WGS sequence"/>
</dbReference>
<protein>
    <submittedName>
        <fullName evidence="3">DUF362 domain-containing protein</fullName>
    </submittedName>
</protein>
<gene>
    <name evidence="3" type="ORF">DW888_11580</name>
</gene>
<reference evidence="3 4" key="1">
    <citation type="submission" date="2018-08" db="EMBL/GenBank/DDBJ databases">
        <title>A genome reference for cultivated species of the human gut microbiota.</title>
        <authorList>
            <person name="Zou Y."/>
            <person name="Xue W."/>
            <person name="Luo G."/>
        </authorList>
    </citation>
    <scope>NUCLEOTIDE SEQUENCE [LARGE SCALE GENOMIC DNA]</scope>
    <source>
        <strain evidence="3 4">AM40-30BH</strain>
    </source>
</reference>